<dbReference type="SMART" id="SM00316">
    <property type="entry name" value="S1"/>
    <property type="match status" value="1"/>
</dbReference>
<dbReference type="Proteomes" id="UP001477672">
    <property type="component" value="Unassembled WGS sequence"/>
</dbReference>
<dbReference type="Pfam" id="PF00575">
    <property type="entry name" value="S1"/>
    <property type="match status" value="1"/>
</dbReference>
<dbReference type="SUPFAM" id="SSF50249">
    <property type="entry name" value="Nucleic acid-binding proteins"/>
    <property type="match status" value="1"/>
</dbReference>
<evidence type="ECO:0000259" key="5">
    <source>
        <dbReference type="PROSITE" id="PS50126"/>
    </source>
</evidence>
<reference evidence="6 7" key="1">
    <citation type="submission" date="2024-03" db="EMBL/GenBank/DDBJ databases">
        <title>Human intestinal bacterial collection.</title>
        <authorList>
            <person name="Pauvert C."/>
            <person name="Hitch T.C.A."/>
            <person name="Clavel T."/>
        </authorList>
    </citation>
    <scope>NUCLEOTIDE SEQUENCE [LARGE SCALE GENOMIC DNA]</scope>
    <source>
        <strain evidence="6 7">CLA-JM-H11</strain>
    </source>
</reference>
<dbReference type="InterPro" id="IPR003029">
    <property type="entry name" value="S1_domain"/>
</dbReference>
<comment type="caution">
    <text evidence="6">The sequence shown here is derived from an EMBL/GenBank/DDBJ whole genome shotgun (WGS) entry which is preliminary data.</text>
</comment>
<dbReference type="RefSeq" id="WP_349215236.1">
    <property type="nucleotide sequence ID" value="NZ_JBBMFA010000069.1"/>
</dbReference>
<evidence type="ECO:0000256" key="1">
    <source>
        <dbReference type="ARBA" id="ARBA00006767"/>
    </source>
</evidence>
<dbReference type="CDD" id="cd05692">
    <property type="entry name" value="S1_RPS1_repeat_hs4"/>
    <property type="match status" value="1"/>
</dbReference>
<evidence type="ECO:0000256" key="2">
    <source>
        <dbReference type="ARBA" id="ARBA00022980"/>
    </source>
</evidence>
<dbReference type="PANTHER" id="PTHR10724">
    <property type="entry name" value="30S RIBOSOMAL PROTEIN S1"/>
    <property type="match status" value="1"/>
</dbReference>
<dbReference type="Gene3D" id="2.40.50.140">
    <property type="entry name" value="Nucleic acid-binding proteins"/>
    <property type="match status" value="1"/>
</dbReference>
<feature type="compositionally biased region" description="Basic and acidic residues" evidence="4">
    <location>
        <begin position="74"/>
        <end position="87"/>
    </location>
</feature>
<feature type="region of interest" description="Disordered" evidence="4">
    <location>
        <begin position="74"/>
        <end position="139"/>
    </location>
</feature>
<dbReference type="EMBL" id="JBBMFA010000069">
    <property type="protein sequence ID" value="MEQ2519801.1"/>
    <property type="molecule type" value="Genomic_DNA"/>
</dbReference>
<keyword evidence="3" id="KW-0687">Ribonucleoprotein</keyword>
<evidence type="ECO:0000313" key="6">
    <source>
        <dbReference type="EMBL" id="MEQ2519801.1"/>
    </source>
</evidence>
<evidence type="ECO:0000313" key="7">
    <source>
        <dbReference type="Proteomes" id="UP001477672"/>
    </source>
</evidence>
<dbReference type="PANTHER" id="PTHR10724:SF7">
    <property type="entry name" value="SMALL RIBOSOMAL SUBUNIT PROTEIN BS1C"/>
    <property type="match status" value="1"/>
</dbReference>
<accession>A0ABV1GD73</accession>
<evidence type="ECO:0000256" key="4">
    <source>
        <dbReference type="SAM" id="MobiDB-lite"/>
    </source>
</evidence>
<proteinExistence type="inferred from homology"/>
<sequence length="139" mass="15366">MAVEVGSIVEGKITGVKKFGAFVLLPGGETGMVHISEVSNEYIQELSDVLNEGQIVKVKILSVSPDGKIALSIKRTEPRPRPTRADTGRVWQPRTPAPQTNLSFEDMMSQFKSRSEEKISDLRRVTEARRGGGYSRRGH</sequence>
<gene>
    <name evidence="6" type="ORF">WMO24_05055</name>
</gene>
<keyword evidence="2" id="KW-0689">Ribosomal protein</keyword>
<evidence type="ECO:0000256" key="3">
    <source>
        <dbReference type="ARBA" id="ARBA00023274"/>
    </source>
</evidence>
<keyword evidence="7" id="KW-1185">Reference proteome</keyword>
<feature type="domain" description="S1 motif" evidence="5">
    <location>
        <begin position="6"/>
        <end position="74"/>
    </location>
</feature>
<dbReference type="PROSITE" id="PS50126">
    <property type="entry name" value="S1"/>
    <property type="match status" value="1"/>
</dbReference>
<comment type="similarity">
    <text evidence="1">Belongs to the bacterial ribosomal protein bS1 family.</text>
</comment>
<name>A0ABV1GD73_9FIRM</name>
<feature type="compositionally biased region" description="Basic and acidic residues" evidence="4">
    <location>
        <begin position="113"/>
        <end position="130"/>
    </location>
</feature>
<organism evidence="6 7">
    <name type="scientific">Ruthenibacterium intestinale</name>
    <dbReference type="NCBI Taxonomy" id="3133163"/>
    <lineage>
        <taxon>Bacteria</taxon>
        <taxon>Bacillati</taxon>
        <taxon>Bacillota</taxon>
        <taxon>Clostridia</taxon>
        <taxon>Eubacteriales</taxon>
        <taxon>Oscillospiraceae</taxon>
        <taxon>Ruthenibacterium</taxon>
    </lineage>
</organism>
<dbReference type="InterPro" id="IPR050437">
    <property type="entry name" value="Ribos_protein_bS1-like"/>
</dbReference>
<protein>
    <submittedName>
        <fullName evidence="6">S1 RNA-binding domain-containing protein</fullName>
    </submittedName>
</protein>
<dbReference type="InterPro" id="IPR012340">
    <property type="entry name" value="NA-bd_OB-fold"/>
</dbReference>